<reference evidence="6 7" key="1">
    <citation type="journal article" date="2019" name="Nat. Microbiol.">
        <title>Mediterranean grassland soil C-N compound turnover is dependent on rainfall and depth, and is mediated by genomically divergent microorganisms.</title>
        <authorList>
            <person name="Diamond S."/>
            <person name="Andeer P.F."/>
            <person name="Li Z."/>
            <person name="Crits-Christoph A."/>
            <person name="Burstein D."/>
            <person name="Anantharaman K."/>
            <person name="Lane K.R."/>
            <person name="Thomas B.C."/>
            <person name="Pan C."/>
            <person name="Northen T.R."/>
            <person name="Banfield J.F."/>
        </authorList>
    </citation>
    <scope>NUCLEOTIDE SEQUENCE [LARGE SCALE GENOMIC DNA]</scope>
    <source>
        <strain evidence="6">NP_4</strain>
    </source>
</reference>
<dbReference type="InterPro" id="IPR001308">
    <property type="entry name" value="ETF_a/FixB"/>
</dbReference>
<evidence type="ECO:0000256" key="4">
    <source>
        <dbReference type="PIRSR" id="PIRSR000089-1"/>
    </source>
</evidence>
<evidence type="ECO:0000313" key="7">
    <source>
        <dbReference type="Proteomes" id="UP000319353"/>
    </source>
</evidence>
<dbReference type="AlphaFoldDB" id="A0A537LF23"/>
<feature type="binding site" evidence="4">
    <location>
        <begin position="274"/>
        <end position="281"/>
    </location>
    <ligand>
        <name>FAD</name>
        <dbReference type="ChEBI" id="CHEBI:57692"/>
    </ligand>
</feature>
<dbReference type="GO" id="GO:0033539">
    <property type="term" value="P:fatty acid beta-oxidation using acyl-CoA dehydrogenase"/>
    <property type="evidence" value="ECO:0007669"/>
    <property type="project" value="TreeGrafter"/>
</dbReference>
<name>A0A537LF23_9BACT</name>
<protein>
    <submittedName>
        <fullName evidence="6">Electron transfer flavoprotein subunit alpha/FixB family protein</fullName>
    </submittedName>
</protein>
<dbReference type="Gene3D" id="3.40.50.1220">
    <property type="entry name" value="TPP-binding domain"/>
    <property type="match status" value="1"/>
</dbReference>
<feature type="binding site" evidence="4">
    <location>
        <begin position="243"/>
        <end position="244"/>
    </location>
    <ligand>
        <name>FAD</name>
        <dbReference type="ChEBI" id="CHEBI:57692"/>
    </ligand>
</feature>
<dbReference type="Proteomes" id="UP000319353">
    <property type="component" value="Unassembled WGS sequence"/>
</dbReference>
<dbReference type="SUPFAM" id="SSF52402">
    <property type="entry name" value="Adenine nucleotide alpha hydrolases-like"/>
    <property type="match status" value="1"/>
</dbReference>
<comment type="caution">
    <text evidence="6">The sequence shown here is derived from an EMBL/GenBank/DDBJ whole genome shotgun (WGS) entry which is preliminary data.</text>
</comment>
<dbReference type="InterPro" id="IPR014730">
    <property type="entry name" value="ETF_a/b_N"/>
</dbReference>
<dbReference type="GO" id="GO:0050660">
    <property type="term" value="F:flavin adenine dinucleotide binding"/>
    <property type="evidence" value="ECO:0007669"/>
    <property type="project" value="InterPro"/>
</dbReference>
<dbReference type="EMBL" id="VBAL01000011">
    <property type="protein sequence ID" value="TMJ06611.1"/>
    <property type="molecule type" value="Genomic_DNA"/>
</dbReference>
<feature type="binding site" evidence="4">
    <location>
        <position position="218"/>
    </location>
    <ligand>
        <name>FAD</name>
        <dbReference type="ChEBI" id="CHEBI:57692"/>
    </ligand>
</feature>
<evidence type="ECO:0000259" key="5">
    <source>
        <dbReference type="SMART" id="SM00893"/>
    </source>
</evidence>
<feature type="binding site" evidence="4">
    <location>
        <position position="295"/>
    </location>
    <ligand>
        <name>FAD</name>
        <dbReference type="ChEBI" id="CHEBI:57692"/>
    </ligand>
</feature>
<dbReference type="Gene3D" id="3.40.50.620">
    <property type="entry name" value="HUPs"/>
    <property type="match status" value="1"/>
</dbReference>
<evidence type="ECO:0000313" key="6">
    <source>
        <dbReference type="EMBL" id="TMJ06611.1"/>
    </source>
</evidence>
<comment type="similarity">
    <text evidence="1">Belongs to the ETF alpha-subunit/FixB family.</text>
</comment>
<dbReference type="GO" id="GO:0009055">
    <property type="term" value="F:electron transfer activity"/>
    <property type="evidence" value="ECO:0007669"/>
    <property type="project" value="InterPro"/>
</dbReference>
<comment type="cofactor">
    <cofactor evidence="4">
        <name>FAD</name>
        <dbReference type="ChEBI" id="CHEBI:57692"/>
    </cofactor>
    <text evidence="4">Binds 1 FAD per dimer.</text>
</comment>
<sequence length="334" mass="35053">MTMGADIWVYIEHAQAAPKKVSLELLSCARSLSTALGGNVVAFVPGSKIDRVIAAVGPRGADIIYTAEHPLLHPYTTDGHAAVLADAVRAESPAIVLVGSTAQGRDLAPRVAARLGAGIVTDCTTLGWRDGKLLATRPMYTRKAIGTVRVTGGGPCIAVVLPAMYPLPDADSPRQPEVRRRPVQLDGKAIRTSVREVKSVHRETIPLIEANVIVSGGRGMKAPENFAILDDLARALGAAVGSSRPPVDSGWVPHDYEIGQTGKTVSPQVYLACGISGAPQHLAGMSGSKYIVAINRDPNAPMFQVADLGVVGDLFEIIPKLTEAVKKVKSGIGD</sequence>
<dbReference type="InterPro" id="IPR029035">
    <property type="entry name" value="DHS-like_NAD/FAD-binding_dom"/>
</dbReference>
<accession>A0A537LF23</accession>
<organism evidence="6 7">
    <name type="scientific">Candidatus Segetimicrobium genomatis</name>
    <dbReference type="NCBI Taxonomy" id="2569760"/>
    <lineage>
        <taxon>Bacteria</taxon>
        <taxon>Bacillati</taxon>
        <taxon>Candidatus Sysuimicrobiota</taxon>
        <taxon>Candidatus Sysuimicrobiia</taxon>
        <taxon>Candidatus Sysuimicrobiales</taxon>
        <taxon>Candidatus Segetimicrobiaceae</taxon>
        <taxon>Candidatus Segetimicrobium</taxon>
    </lineage>
</organism>
<dbReference type="FunFam" id="3.40.50.1220:FF:000001">
    <property type="entry name" value="Electron transfer flavoprotein, alpha subunit"/>
    <property type="match status" value="1"/>
</dbReference>
<dbReference type="InterPro" id="IPR033947">
    <property type="entry name" value="ETF_alpha_N"/>
</dbReference>
<keyword evidence="2" id="KW-0285">Flavoprotein</keyword>
<dbReference type="SMART" id="SM00893">
    <property type="entry name" value="ETF"/>
    <property type="match status" value="1"/>
</dbReference>
<gene>
    <name evidence="6" type="ORF">E6H01_01240</name>
</gene>
<evidence type="ECO:0000256" key="1">
    <source>
        <dbReference type="ARBA" id="ARBA00005817"/>
    </source>
</evidence>
<feature type="domain" description="Electron transfer flavoprotein alpha/beta-subunit N-terminal" evidence="5">
    <location>
        <begin position="7"/>
        <end position="194"/>
    </location>
</feature>
<evidence type="ECO:0000256" key="3">
    <source>
        <dbReference type="ARBA" id="ARBA00022827"/>
    </source>
</evidence>
<dbReference type="SUPFAM" id="SSF52467">
    <property type="entry name" value="DHS-like NAD/FAD-binding domain"/>
    <property type="match status" value="1"/>
</dbReference>
<evidence type="ECO:0000256" key="2">
    <source>
        <dbReference type="ARBA" id="ARBA00022630"/>
    </source>
</evidence>
<dbReference type="PIRSF" id="PIRSF000089">
    <property type="entry name" value="Electra_flavoP_a"/>
    <property type="match status" value="1"/>
</dbReference>
<dbReference type="PANTHER" id="PTHR43153">
    <property type="entry name" value="ELECTRON TRANSFER FLAVOPROTEIN ALPHA"/>
    <property type="match status" value="1"/>
</dbReference>
<dbReference type="PANTHER" id="PTHR43153:SF1">
    <property type="entry name" value="ELECTRON TRANSFER FLAVOPROTEIN SUBUNIT ALPHA, MITOCHONDRIAL"/>
    <property type="match status" value="1"/>
</dbReference>
<proteinExistence type="inferred from homology"/>
<dbReference type="InterPro" id="IPR014731">
    <property type="entry name" value="ETF_asu_C"/>
</dbReference>
<dbReference type="Pfam" id="PF01012">
    <property type="entry name" value="ETF"/>
    <property type="match status" value="1"/>
</dbReference>
<dbReference type="InterPro" id="IPR014729">
    <property type="entry name" value="Rossmann-like_a/b/a_fold"/>
</dbReference>
<dbReference type="CDD" id="cd01715">
    <property type="entry name" value="ETF_alpha"/>
    <property type="match status" value="1"/>
</dbReference>
<dbReference type="Pfam" id="PF00766">
    <property type="entry name" value="ETF_alpha"/>
    <property type="match status" value="1"/>
</dbReference>
<keyword evidence="3 4" id="KW-0274">FAD</keyword>